<dbReference type="InterPro" id="IPR013580">
    <property type="entry name" value="LI-POR_suB-like_C"/>
</dbReference>
<accession>A0A8J6P651</accession>
<dbReference type="Pfam" id="PF08369">
    <property type="entry name" value="PCP_red"/>
    <property type="match status" value="4"/>
</dbReference>
<dbReference type="PANTHER" id="PTHR46268">
    <property type="entry name" value="STRESS RESPONSE PROTEIN NHAX"/>
    <property type="match status" value="1"/>
</dbReference>
<dbReference type="InterPro" id="IPR006016">
    <property type="entry name" value="UspA"/>
</dbReference>
<dbReference type="PANTHER" id="PTHR46268:SF25">
    <property type="entry name" value="USPA DOMAIN PROTEIN"/>
    <property type="match status" value="1"/>
</dbReference>
<dbReference type="Gene3D" id="3.40.50.620">
    <property type="entry name" value="HUPs"/>
    <property type="match status" value="2"/>
</dbReference>
<dbReference type="GO" id="GO:0016491">
    <property type="term" value="F:oxidoreductase activity"/>
    <property type="evidence" value="ECO:0007669"/>
    <property type="project" value="InterPro"/>
</dbReference>
<dbReference type="Gene3D" id="1.10.8.550">
    <property type="entry name" value="Proto-chlorophyllide reductase 57 kD subunit B"/>
    <property type="match status" value="4"/>
</dbReference>
<feature type="domain" description="Light-independent protochlorophyllide reductase subunit B-like C-terminal" evidence="3">
    <location>
        <begin position="356"/>
        <end position="399"/>
    </location>
</feature>
<dbReference type="GO" id="GO:0015979">
    <property type="term" value="P:photosynthesis"/>
    <property type="evidence" value="ECO:0007669"/>
    <property type="project" value="InterPro"/>
</dbReference>
<feature type="domain" description="Light-independent protochlorophyllide reductase subunit B-like C-terminal" evidence="3">
    <location>
        <begin position="500"/>
        <end position="543"/>
    </location>
</feature>
<dbReference type="Proteomes" id="UP000654401">
    <property type="component" value="Unassembled WGS sequence"/>
</dbReference>
<evidence type="ECO:0000259" key="3">
    <source>
        <dbReference type="Pfam" id="PF08369"/>
    </source>
</evidence>
<dbReference type="Pfam" id="PF00582">
    <property type="entry name" value="Usp"/>
    <property type="match status" value="2"/>
</dbReference>
<gene>
    <name evidence="4" type="ORF">H8D24_01055</name>
</gene>
<organism evidence="4 5">
    <name type="scientific">Candidatus Thiopontia autotrophica</name>
    <dbReference type="NCBI Taxonomy" id="2841688"/>
    <lineage>
        <taxon>Bacteria</taxon>
        <taxon>Pseudomonadati</taxon>
        <taxon>Pseudomonadota</taxon>
        <taxon>Gammaproteobacteria</taxon>
        <taxon>Candidatus Thiopontia</taxon>
    </lineage>
</organism>
<dbReference type="AlphaFoldDB" id="A0A8J6P651"/>
<name>A0A8J6P651_9GAMM</name>
<feature type="domain" description="UspA" evidence="2">
    <location>
        <begin position="13"/>
        <end position="172"/>
    </location>
</feature>
<comment type="similarity">
    <text evidence="1">Belongs to the universal stress protein A family.</text>
</comment>
<dbReference type="CDD" id="cd00293">
    <property type="entry name" value="USP-like"/>
    <property type="match status" value="2"/>
</dbReference>
<dbReference type="InterPro" id="IPR014729">
    <property type="entry name" value="Rossmann-like_a/b/a_fold"/>
</dbReference>
<sequence length="711" mass="79814">MEQPTKPDPLPTYQGILLAVDSSDHSNRGTTEAFQMAAHWGAKITGTHVYAAKLHDIRFRQMEGGLPEQFREELELERQRDVHDDLITKGLSIITDSYLDQAEELAAENEIAFDRRPLEGKNYRELTRETNSGRYDLLVMGALGLGAIRGSRLGTVTDRVARRSEIDVLVIKEPEINLERGPIVVAIDGSDRAYGGLLTAFSLAKEWSCKVKVISAFDPYYHYVAFNRIAGVLSEEAGKVFKFKEQEKLHEEIIDSGLAKIYQGHLDVAESIARDYGVEIETTLLDGKAHDAVERYVANARPSLLVIGKLGIHADDELDIGGNSEILLRNVECAVLLSQRTYRPEIDVVAETTTSWTNEAESRMDKVPSFVRNMARMAILRYAQERGHTVITERIVEEATAQLMPNHAEQAMGEIVDAYEAGELKRKPEEAGVVTDKIMRWDSDASQLLMTIEDLALRGNLSMRAEKKARGERSNRVKIEHIRPFIGQEEATATSSTLTWGAAALARLSRVPEGFMRDSSRDRIESYARDNQLQEITLEVVEAGLEQAREAMTEAMQEQSSTPPQPAEKKASLCPFANLAQRTSLHWSPEAEARMERIPEGFMRDLTKQRVEQFAKKHRTEEITEALVEEKYSEWAAGSKEKQSTMVWDPAARARIKKIPDFVQGMVVLEVERCARELGLEQVTHAAVDKASDAWEMGSGFHSESNPDQYK</sequence>
<evidence type="ECO:0000259" key="2">
    <source>
        <dbReference type="Pfam" id="PF00582"/>
    </source>
</evidence>
<dbReference type="EMBL" id="JACNFK010000014">
    <property type="protein sequence ID" value="MBC8518983.1"/>
    <property type="molecule type" value="Genomic_DNA"/>
</dbReference>
<protein>
    <submittedName>
        <fullName evidence="4">Universal stress protein</fullName>
    </submittedName>
</protein>
<feature type="domain" description="Light-independent protochlorophyllide reductase subunit B-like C-terminal" evidence="3">
    <location>
        <begin position="587"/>
        <end position="630"/>
    </location>
</feature>
<reference evidence="4 5" key="1">
    <citation type="submission" date="2020-08" db="EMBL/GenBank/DDBJ databases">
        <title>Bridging the membrane lipid divide: bacteria of the FCB group superphylum have the potential to synthesize archaeal ether lipids.</title>
        <authorList>
            <person name="Villanueva L."/>
            <person name="Von Meijenfeldt F.A.B."/>
            <person name="Westbye A.B."/>
            <person name="Yadav S."/>
            <person name="Hopmans E.C."/>
            <person name="Dutilh B.E."/>
            <person name="Sinninghe Damste J.S."/>
        </authorList>
    </citation>
    <scope>NUCLEOTIDE SEQUENCE [LARGE SCALE GENOMIC DNA]</scope>
    <source>
        <strain evidence="4">NIOZ-UU100</strain>
    </source>
</reference>
<evidence type="ECO:0000256" key="1">
    <source>
        <dbReference type="ARBA" id="ARBA00008791"/>
    </source>
</evidence>
<dbReference type="GO" id="GO:0015995">
    <property type="term" value="P:chlorophyll biosynthetic process"/>
    <property type="evidence" value="ECO:0007669"/>
    <property type="project" value="InterPro"/>
</dbReference>
<evidence type="ECO:0000313" key="4">
    <source>
        <dbReference type="EMBL" id="MBC8518983.1"/>
    </source>
</evidence>
<comment type="caution">
    <text evidence="4">The sequence shown here is derived from an EMBL/GenBank/DDBJ whole genome shotgun (WGS) entry which is preliminary data.</text>
</comment>
<dbReference type="InterPro" id="IPR006015">
    <property type="entry name" value="Universal_stress_UspA"/>
</dbReference>
<proteinExistence type="inferred from homology"/>
<feature type="domain" description="UspA" evidence="2">
    <location>
        <begin position="182"/>
        <end position="337"/>
    </location>
</feature>
<feature type="domain" description="Light-independent protochlorophyllide reductase subunit B-like C-terminal" evidence="3">
    <location>
        <begin position="648"/>
        <end position="691"/>
    </location>
</feature>
<evidence type="ECO:0000313" key="5">
    <source>
        <dbReference type="Proteomes" id="UP000654401"/>
    </source>
</evidence>
<dbReference type="InterPro" id="IPR042298">
    <property type="entry name" value="P-CP_red_C"/>
</dbReference>
<dbReference type="PRINTS" id="PR01438">
    <property type="entry name" value="UNVRSLSTRESS"/>
</dbReference>
<dbReference type="SUPFAM" id="SSF52402">
    <property type="entry name" value="Adenine nucleotide alpha hydrolases-like"/>
    <property type="match status" value="2"/>
</dbReference>